<dbReference type="Gene3D" id="3.30.470.20">
    <property type="entry name" value="ATP-grasp fold, B domain"/>
    <property type="match status" value="2"/>
</dbReference>
<dbReference type="GO" id="GO:0006526">
    <property type="term" value="P:L-arginine biosynthetic process"/>
    <property type="evidence" value="ECO:0007669"/>
    <property type="project" value="TreeGrafter"/>
</dbReference>
<keyword evidence="9" id="KW-0808">Transferase</keyword>
<dbReference type="FunFam" id="1.10.1030.10:FF:000001">
    <property type="entry name" value="Carbamoyl-phosphate synthase large chain"/>
    <property type="match status" value="1"/>
</dbReference>
<keyword evidence="10" id="KW-0677">Repeat</keyword>
<comment type="pathway">
    <text evidence="3">Pyrimidine metabolism; UMP biosynthesis via de novo pathway; (S)-dihydroorotate from bicarbonate: step 2/3.</text>
</comment>
<dbReference type="FunFam" id="3.30.1490.20:FF:000001">
    <property type="entry name" value="Carbamoyl-phosphate synthase large chain"/>
    <property type="match status" value="1"/>
</dbReference>
<dbReference type="InterPro" id="IPR006130">
    <property type="entry name" value="Asp/Orn_carbamoylTrfase"/>
</dbReference>
<dbReference type="PANTHER" id="PTHR11405:SF5">
    <property type="entry name" value="CAD PROTEIN"/>
    <property type="match status" value="1"/>
</dbReference>
<dbReference type="InterPro" id="IPR016185">
    <property type="entry name" value="PreATP-grasp_dom_sf"/>
</dbReference>
<evidence type="ECO:0000256" key="7">
    <source>
        <dbReference type="ARBA" id="ARBA00022553"/>
    </source>
</evidence>
<evidence type="ECO:0000256" key="26">
    <source>
        <dbReference type="ARBA" id="ARBA00081752"/>
    </source>
</evidence>
<name>A0AA38HA11_9TREE</name>
<comment type="cofactor">
    <cofactor evidence="1">
        <name>Zn(2+)</name>
        <dbReference type="ChEBI" id="CHEBI:29105"/>
    </cofactor>
</comment>
<accession>A0AA38HA11</accession>
<keyword evidence="12" id="KW-0378">Hydrolase</keyword>
<dbReference type="PRINTS" id="PR00101">
    <property type="entry name" value="ATCASE"/>
</dbReference>
<dbReference type="EC" id="6.3.5.5" evidence="4"/>
<dbReference type="FunFam" id="3.30.470.20:FF:000004">
    <property type="entry name" value="Carbamoyl-phosphate synthase (glutamine-hydrolyzing)"/>
    <property type="match status" value="1"/>
</dbReference>
<evidence type="ECO:0000256" key="24">
    <source>
        <dbReference type="ARBA" id="ARBA00049534"/>
    </source>
</evidence>
<dbReference type="GO" id="GO:0005951">
    <property type="term" value="C:carbamoyl-phosphate synthase complex"/>
    <property type="evidence" value="ECO:0007669"/>
    <property type="project" value="TreeGrafter"/>
</dbReference>
<dbReference type="NCBIfam" id="TIGR00670">
    <property type="entry name" value="asp_carb_tr"/>
    <property type="match status" value="1"/>
</dbReference>
<dbReference type="SUPFAM" id="SSF48108">
    <property type="entry name" value="Carbamoyl phosphate synthetase, large subunit connection domain"/>
    <property type="match status" value="1"/>
</dbReference>
<dbReference type="EC" id="2.1.3.2" evidence="6"/>
<proteinExistence type="inferred from homology"/>
<evidence type="ECO:0000256" key="27">
    <source>
        <dbReference type="PROSITE-ProRule" id="PRU00409"/>
    </source>
</evidence>
<gene>
    <name evidence="31" type="ORF">MKK02DRAFT_43186</name>
</gene>
<reference evidence="31" key="1">
    <citation type="journal article" date="2022" name="G3 (Bethesda)">
        <title>High quality genome of the basidiomycete yeast Dioszegia hungarica PDD-24b-2 isolated from cloud water.</title>
        <authorList>
            <person name="Jarrige D."/>
            <person name="Haridas S."/>
            <person name="Bleykasten-Grosshans C."/>
            <person name="Joly M."/>
            <person name="Nadalig T."/>
            <person name="Sancelme M."/>
            <person name="Vuilleumier S."/>
            <person name="Grigoriev I.V."/>
            <person name="Amato P."/>
            <person name="Bringel F."/>
        </authorList>
    </citation>
    <scope>NUCLEOTIDE SEQUENCE</scope>
    <source>
        <strain evidence="31">PDD-24b-2</strain>
    </source>
</reference>
<dbReference type="InterPro" id="IPR036901">
    <property type="entry name" value="Asp/Orn_carbamoylTrfase_sf"/>
</dbReference>
<comment type="catalytic activity">
    <reaction evidence="22">
        <text>hydrogencarbonate + L-glutamine + 2 ATP + H2O = carbamoyl phosphate + L-glutamate + 2 ADP + phosphate + 2 H(+)</text>
        <dbReference type="Rhea" id="RHEA:18633"/>
        <dbReference type="ChEBI" id="CHEBI:15377"/>
        <dbReference type="ChEBI" id="CHEBI:15378"/>
        <dbReference type="ChEBI" id="CHEBI:17544"/>
        <dbReference type="ChEBI" id="CHEBI:29985"/>
        <dbReference type="ChEBI" id="CHEBI:30616"/>
        <dbReference type="ChEBI" id="CHEBI:43474"/>
        <dbReference type="ChEBI" id="CHEBI:58228"/>
        <dbReference type="ChEBI" id="CHEBI:58359"/>
        <dbReference type="ChEBI" id="CHEBI:456216"/>
        <dbReference type="EC" id="6.3.5.5"/>
    </reaction>
</comment>
<dbReference type="GO" id="GO:0016597">
    <property type="term" value="F:amino acid binding"/>
    <property type="evidence" value="ECO:0007669"/>
    <property type="project" value="InterPro"/>
</dbReference>
<comment type="catalytic activity">
    <reaction evidence="23">
        <text>carbamoyl phosphate + L-aspartate = N-carbamoyl-L-aspartate + phosphate + H(+)</text>
        <dbReference type="Rhea" id="RHEA:20013"/>
        <dbReference type="ChEBI" id="CHEBI:15378"/>
        <dbReference type="ChEBI" id="CHEBI:29991"/>
        <dbReference type="ChEBI" id="CHEBI:32814"/>
        <dbReference type="ChEBI" id="CHEBI:43474"/>
        <dbReference type="ChEBI" id="CHEBI:58228"/>
        <dbReference type="EC" id="2.1.3.2"/>
    </reaction>
</comment>
<dbReference type="HAMAP" id="MF_00001">
    <property type="entry name" value="Asp_carb_tr"/>
    <property type="match status" value="1"/>
</dbReference>
<dbReference type="SUPFAM" id="SSF52317">
    <property type="entry name" value="Class I glutamine amidotransferase-like"/>
    <property type="match status" value="1"/>
</dbReference>
<dbReference type="Gene3D" id="1.10.1030.10">
    <property type="entry name" value="Carbamoyl-phosphate synthetase, large subunit oligomerisation domain"/>
    <property type="match status" value="1"/>
</dbReference>
<evidence type="ECO:0000256" key="22">
    <source>
        <dbReference type="ARBA" id="ARBA00048816"/>
    </source>
</evidence>
<dbReference type="InterPro" id="IPR036480">
    <property type="entry name" value="CarbP_synth_ssu_N_sf"/>
</dbReference>
<sequence length="2350" mass="255159">MTASAAAFEGVVPSADSGMVNGATSAPAASHSAVTHTTPPSSPLPPSMSPTASTRVLAPRSASYAAPPVRIPGSLYPPATLKGIDSNGMPEEPEWSPDMGEGDMVLELADGLALAGHSFGADKSIAGECVFQTGMVGYPESLTDPSYSSQILILTYPLIGNYGVPERPSTETSSTPTSTDAHNVPPSTSLLDALPLEFESSHIHVAALVVANYHPSYSHHLADSSLGKWLKEQGIPAIWGVDTRMLTKKIREGGVLLGRVLGKKVIPAQPEQERGREKSGVLGGVSRLLNGLSASPMARSASTDARDPNEWKQHYNTVPFSDPNTENLVAKVSTKEPTLYTPITGSDVKLHPKTQKPLRVLAVDVGMKWNQIRCFRKRGVEVQVVPWDYDFNSTSEHFDGLFVSNGPGDPSMVTETIANLSRAMAGAKVPIFGICLGHQLLALASGASTRKMKYGNRGMNLPCTCSTSGRCYITSQNHGYEVDVSSLKPGWEPLFTNANDGSNEGIWMGKDGQPFFSVQFHPESAPGPRDTEFLFDVFIQSMVDSAREGKLVPIDIPGGEIKANMAVRPRETVRKVLVLGSGGLSIGQAGEFDYSGSQAIKALKEEGIYTILVNPNIATIQTSKGLADKVYFLPVTADFVLKIIKHEKPDGIYCTFGGQTALGVGIKLKDEFAKYGVKVLGTPIETIITTEDREMFARAMEEIGEKCAESATATNYSEAVVAAQKIGFPVIVRAAFALGGLGSGFAKNEEELAELCSKAFAISPQVLVEKSMKGWKEIEYEVVRDCMNNCITVCNMENFDPLGIHTGDSIVVAPSQTLSDADYNMLRTTAVNVIRHLGVIGECNIQYALNPHSQEYCIIEVNARLSRSSALASKATGYPLAFIAAKLGLNIPLNEIRNSVTKLTSACFEPSLDYCVVKIPRWDLKKFSRVSTALGSSMKSVGEVMAIGRTFEETIQKAIRCIDDQFPGFGDHVQVEDLDTELANPTDKRLFAIATAFEKGYSVDKIHEMSKIDKWFLTRLERISKTEQVIGHYNATSVPTELIRYSKQLGFSDRQIAKGLHTNELAVRRLRIEAGITPFVKQIDTVAAEFPAYTNYLYTTYNASEHDVDFVDNGVMVLGSGVYRIGSSVEFDWCAVRAIRTLRENGLKTVMINYNPETVSTDYDEADKLYFENISLETVMDIYDLERSSGLVLSMGGQTPNNIALALHRQNVKIYGTSPEMIDSAENRFKFSRMLDKIGVDQPLWKELTSFAEAQGFCDKVGYPVLVRPSYVLSGAAMNVVFTQDDLENYLTQATDVSRDHPVVISKYIEEAKEIEMDAIARDGKMVMHYISEHVENAGVHSGDATLILPPQDLDPETIRKIEDATAKIGAALNVTGPYNIQFIAKNNEIKVIECNLRAARSFPFVSKVTGIDAIEIATKVMLGFPVTPYPDVKMPANYVGVKVPQFSFSRLSGADPILGVEMASTGEVACFGKDRYDAYLKALISTGIVPPKKNILLSIGSFKEKLEMLPSVHKLHRMGYNLFATAGTSDFMQEHGVPVKYLEALGADDESNPQKAEYSLDQHLANNLIDLYINLPSKNRFRRPASYISKGYKSRRMAVDFAVPLITNVKCAKLFIEAILRKPTFDISSIDYKTSHETHTLPGLVSIQAFVPGAADSNSGDFGAATSAAIRGGFTIVSMLPQGVTSAVEDEISLQRAQSNASGSAHCDYFFSVAATADNASRLDDAIAAGAKALFIPFNNFYGSGNKVSSVASHFAAWPADKPIITDARKTDLASILLLASLNGRSVHVAGVNSRDDILLIALAKEKGLAVTCDVAIYSLFYSQADYPTALCLPTKEDQEALWANMAVVDAFAVGVLPYELGQVLGKQVSAQSGVEEALPLLLSAVAEGKLTLEDVSLRLSENPRAIFGLPEQPQTYVEVEVSRKSTFAAPAGVWSPLQDKPVSGGVHRVVINNHSVFLDGSTFSLPLGRDISITGPRSGSKPSRVSFSSTHRPSIVSPGLERGSSFAAKPMGNLMSLASVVPIREIREASPTRSAITVQTHPAFTRQNILSVKQFTKEDLHILFNLASEMRNQVERSGSVDTLRGRVLCTLFYEPSTRTSTSFEAAMKRCGGEVVSVTASTSSVVKGESLADTIRTVGCYSDAVVLRHPSVGSSKAAAKSSPVPIINAGDGIGEHPTQSLLDVFCIREELGSVNGITVTLIGDLKNGRTVHSLVRLLSLYDVTLNFVSPPSLAMPEYVKTEASRAGIQWSEHHSLDEVIGRSDVLYATRVQKERFDNLDEYEAVKDLFVINNDVLAKAKESAIVMHPLPRTAEIDPEVDFDSRRAAYFRQMRYGLFVRMALLTLVLGS</sequence>
<dbReference type="RefSeq" id="XP_052947039.1">
    <property type="nucleotide sequence ID" value="XM_053092310.1"/>
</dbReference>
<dbReference type="GO" id="GO:0046872">
    <property type="term" value="F:metal ion binding"/>
    <property type="evidence" value="ECO:0007669"/>
    <property type="project" value="InterPro"/>
</dbReference>
<dbReference type="Proteomes" id="UP001164286">
    <property type="component" value="Unassembled WGS sequence"/>
</dbReference>
<dbReference type="SUPFAM" id="SSF52335">
    <property type="entry name" value="Methylglyoxal synthase-like"/>
    <property type="match status" value="1"/>
</dbReference>
<dbReference type="EMBL" id="JAKWFO010000004">
    <property type="protein sequence ID" value="KAI9637262.1"/>
    <property type="molecule type" value="Genomic_DNA"/>
</dbReference>
<dbReference type="SUPFAM" id="SSF52021">
    <property type="entry name" value="Carbamoyl phosphate synthetase, small subunit N-terminal domain"/>
    <property type="match status" value="1"/>
</dbReference>
<comment type="pathway">
    <text evidence="2">Pyrimidine metabolism; UMP biosynthesis via de novo pathway; (S)-dihydroorotate from bicarbonate: step 1/3.</text>
</comment>
<dbReference type="GO" id="GO:0004359">
    <property type="term" value="F:glutaminase activity"/>
    <property type="evidence" value="ECO:0007669"/>
    <property type="project" value="UniProtKB-EC"/>
</dbReference>
<dbReference type="SMART" id="SM01096">
    <property type="entry name" value="CPSase_L_D3"/>
    <property type="match status" value="1"/>
</dbReference>
<dbReference type="SUPFAM" id="SSF52440">
    <property type="entry name" value="PreATP-grasp domain"/>
    <property type="match status" value="2"/>
</dbReference>
<keyword evidence="7" id="KW-0597">Phosphoprotein</keyword>
<keyword evidence="15" id="KW-0511">Multifunctional enzyme</keyword>
<comment type="catalytic activity">
    <reaction evidence="24">
        <text>L-glutamine + H2O = L-glutamate + NH4(+)</text>
        <dbReference type="Rhea" id="RHEA:15889"/>
        <dbReference type="ChEBI" id="CHEBI:15377"/>
        <dbReference type="ChEBI" id="CHEBI:28938"/>
        <dbReference type="ChEBI" id="CHEBI:29985"/>
        <dbReference type="ChEBI" id="CHEBI:58359"/>
        <dbReference type="EC" id="3.5.1.2"/>
    </reaction>
</comment>
<dbReference type="FunFam" id="3.40.50.880:FF:000025">
    <property type="entry name" value="Bifunctional pyrimidine biosynthesis protein"/>
    <property type="match status" value="1"/>
</dbReference>
<dbReference type="HAMAP" id="MF_01209">
    <property type="entry name" value="CPSase_S_chain"/>
    <property type="match status" value="1"/>
</dbReference>
<evidence type="ECO:0000256" key="1">
    <source>
        <dbReference type="ARBA" id="ARBA00001947"/>
    </source>
</evidence>
<dbReference type="PRINTS" id="PR00099">
    <property type="entry name" value="CPSGATASE"/>
</dbReference>
<dbReference type="Gene3D" id="3.40.50.1370">
    <property type="entry name" value="Aspartate/ornithine carbamoyltransferase"/>
    <property type="match status" value="2"/>
</dbReference>
<dbReference type="EC" id="6.3.4.16" evidence="20"/>
<dbReference type="PROSITE" id="PS51855">
    <property type="entry name" value="MGS"/>
    <property type="match status" value="1"/>
</dbReference>
<dbReference type="GO" id="GO:0006221">
    <property type="term" value="P:pyrimidine nucleotide biosynthetic process"/>
    <property type="evidence" value="ECO:0007669"/>
    <property type="project" value="UniProtKB-KW"/>
</dbReference>
<dbReference type="InterPro" id="IPR006131">
    <property type="entry name" value="Asp_carbamoyltransf_Asp/Orn-bd"/>
</dbReference>
<feature type="domain" description="ATP-grasp" evidence="29">
    <location>
        <begin position="697"/>
        <end position="889"/>
    </location>
</feature>
<dbReference type="PROSITE" id="PS00097">
    <property type="entry name" value="CARBAMOYLTRANSFERASE"/>
    <property type="match status" value="1"/>
</dbReference>
<comment type="similarity">
    <text evidence="17">In the C-terminal section; belongs to the aspartate/ornithine carbamoyltransferase superfamily. ATCase family.</text>
</comment>
<evidence type="ECO:0000256" key="2">
    <source>
        <dbReference type="ARBA" id="ARBA00004812"/>
    </source>
</evidence>
<dbReference type="PRINTS" id="PR00100">
    <property type="entry name" value="AOTCASE"/>
</dbReference>
<dbReference type="InterPro" id="IPR006275">
    <property type="entry name" value="CPSase_lsu"/>
</dbReference>
<dbReference type="SMART" id="SM00851">
    <property type="entry name" value="MGS"/>
    <property type="match status" value="1"/>
</dbReference>
<organism evidence="31 32">
    <name type="scientific">Dioszegia hungarica</name>
    <dbReference type="NCBI Taxonomy" id="4972"/>
    <lineage>
        <taxon>Eukaryota</taxon>
        <taxon>Fungi</taxon>
        <taxon>Dikarya</taxon>
        <taxon>Basidiomycota</taxon>
        <taxon>Agaricomycotina</taxon>
        <taxon>Tremellomycetes</taxon>
        <taxon>Tremellales</taxon>
        <taxon>Bulleribasidiaceae</taxon>
        <taxon>Dioszegia</taxon>
    </lineage>
</organism>
<dbReference type="FunFam" id="3.40.50.20:FF:000011">
    <property type="entry name" value="CAD protein-like isoform X1"/>
    <property type="match status" value="1"/>
</dbReference>
<evidence type="ECO:0000256" key="28">
    <source>
        <dbReference type="SAM" id="MobiDB-lite"/>
    </source>
</evidence>
<evidence type="ECO:0000256" key="10">
    <source>
        <dbReference type="ARBA" id="ARBA00022737"/>
    </source>
</evidence>
<dbReference type="FunFam" id="3.40.50.1380:FF:000009">
    <property type="entry name" value="Carbamoyl-phosphate synthase, large subunit"/>
    <property type="match status" value="1"/>
</dbReference>
<evidence type="ECO:0000256" key="6">
    <source>
        <dbReference type="ARBA" id="ARBA00013008"/>
    </source>
</evidence>
<dbReference type="SUPFAM" id="SSF56059">
    <property type="entry name" value="Glutathione synthetase ATP-binding domain-like"/>
    <property type="match status" value="2"/>
</dbReference>
<feature type="compositionally biased region" description="Polar residues" evidence="28">
    <location>
        <begin position="1977"/>
        <end position="1994"/>
    </location>
</feature>
<dbReference type="FunFam" id="3.40.50.20:FF:000002">
    <property type="entry name" value="Carbamoyl-phosphate synthase large chain"/>
    <property type="match status" value="1"/>
</dbReference>
<dbReference type="InterPro" id="IPR036914">
    <property type="entry name" value="MGS-like_dom_sf"/>
</dbReference>
<dbReference type="GO" id="GO:0006541">
    <property type="term" value="P:glutamine metabolic process"/>
    <property type="evidence" value="ECO:0007669"/>
    <property type="project" value="InterPro"/>
</dbReference>
<evidence type="ECO:0000259" key="30">
    <source>
        <dbReference type="PROSITE" id="PS51855"/>
    </source>
</evidence>
<dbReference type="GO" id="GO:0004070">
    <property type="term" value="F:aspartate carbamoyltransferase activity"/>
    <property type="evidence" value="ECO:0007669"/>
    <property type="project" value="UniProtKB-EC"/>
</dbReference>
<evidence type="ECO:0000256" key="16">
    <source>
        <dbReference type="ARBA" id="ARBA00043968"/>
    </source>
</evidence>
<comment type="similarity">
    <text evidence="16">In the 3rd section; belongs to the metallo-dependent hydrolases superfamily. DHOase family. CAD subfamily.</text>
</comment>
<dbReference type="Gene3D" id="3.50.30.20">
    <property type="entry name" value="Carbamoyl-phosphate synthase small subunit, N-terminal domain"/>
    <property type="match status" value="1"/>
</dbReference>
<feature type="region of interest" description="Disordered" evidence="28">
    <location>
        <begin position="1976"/>
        <end position="2003"/>
    </location>
</feature>
<dbReference type="InterPro" id="IPR002082">
    <property type="entry name" value="Asp_carbamoyltransf"/>
</dbReference>
<dbReference type="Pfam" id="PF02787">
    <property type="entry name" value="CPSase_L_D3"/>
    <property type="match status" value="1"/>
</dbReference>
<comment type="similarity">
    <text evidence="19">In the 2nd section; belongs to the CarB family.</text>
</comment>
<keyword evidence="11 27" id="KW-0547">Nucleotide-binding</keyword>
<dbReference type="GO" id="GO:0004087">
    <property type="term" value="F:carbamoyl-phosphate synthase (ammonia) activity"/>
    <property type="evidence" value="ECO:0007669"/>
    <property type="project" value="UniProtKB-EC"/>
</dbReference>
<evidence type="ECO:0000256" key="4">
    <source>
        <dbReference type="ARBA" id="ARBA00012738"/>
    </source>
</evidence>
<dbReference type="InterPro" id="IPR035686">
    <property type="entry name" value="CPSase_GATase1"/>
</dbReference>
<dbReference type="PROSITE" id="PS00867">
    <property type="entry name" value="CPSASE_2"/>
    <property type="match status" value="2"/>
</dbReference>
<dbReference type="InterPro" id="IPR006274">
    <property type="entry name" value="CarbamoylP_synth_ssu"/>
</dbReference>
<dbReference type="Gene3D" id="3.40.50.1380">
    <property type="entry name" value="Methylglyoxal synthase-like domain"/>
    <property type="match status" value="1"/>
</dbReference>
<dbReference type="InterPro" id="IPR029062">
    <property type="entry name" value="Class_I_gatase-like"/>
</dbReference>
<dbReference type="InterPro" id="IPR032466">
    <property type="entry name" value="Metal_Hydrolase"/>
</dbReference>
<dbReference type="InterPro" id="IPR011607">
    <property type="entry name" value="MGS-like_dom"/>
</dbReference>
<dbReference type="CDD" id="cd01423">
    <property type="entry name" value="MGS_CPS_I_III"/>
    <property type="match status" value="1"/>
</dbReference>
<dbReference type="InterPro" id="IPR005480">
    <property type="entry name" value="CPSase_lsu_oligo"/>
</dbReference>
<dbReference type="Pfam" id="PF00988">
    <property type="entry name" value="CPSase_sm_chain"/>
    <property type="match status" value="1"/>
</dbReference>
<evidence type="ECO:0000256" key="8">
    <source>
        <dbReference type="ARBA" id="ARBA00022598"/>
    </source>
</evidence>
<feature type="domain" description="MGS-like" evidence="30">
    <location>
        <begin position="1488"/>
        <end position="1640"/>
    </location>
</feature>
<evidence type="ECO:0000256" key="18">
    <source>
        <dbReference type="ARBA" id="ARBA00043984"/>
    </source>
</evidence>
<dbReference type="NCBIfam" id="NF009475">
    <property type="entry name" value="PRK12838.1"/>
    <property type="match status" value="1"/>
</dbReference>
<dbReference type="Pfam" id="PF00117">
    <property type="entry name" value="GATase"/>
    <property type="match status" value="1"/>
</dbReference>
<keyword evidence="8" id="KW-0436">Ligase</keyword>
<evidence type="ECO:0000256" key="14">
    <source>
        <dbReference type="ARBA" id="ARBA00022975"/>
    </source>
</evidence>
<dbReference type="InterPro" id="IPR013815">
    <property type="entry name" value="ATP_grasp_subdomain_1"/>
</dbReference>
<dbReference type="FunFam" id="3.30.470.20:FF:000001">
    <property type="entry name" value="Carbamoyl-phosphate synthase large chain"/>
    <property type="match status" value="1"/>
</dbReference>
<feature type="compositionally biased region" description="Low complexity" evidence="28">
    <location>
        <begin position="165"/>
        <end position="179"/>
    </location>
</feature>
<evidence type="ECO:0000256" key="23">
    <source>
        <dbReference type="ARBA" id="ARBA00048859"/>
    </source>
</evidence>
<dbReference type="PRINTS" id="PR00098">
    <property type="entry name" value="CPSASE"/>
</dbReference>
<dbReference type="PROSITE" id="PS00866">
    <property type="entry name" value="CPSASE_1"/>
    <property type="match status" value="2"/>
</dbReference>
<dbReference type="GO" id="GO:0005524">
    <property type="term" value="F:ATP binding"/>
    <property type="evidence" value="ECO:0007669"/>
    <property type="project" value="UniProtKB-UniRule"/>
</dbReference>
<dbReference type="SUPFAM" id="SSF51556">
    <property type="entry name" value="Metallo-dependent hydrolases"/>
    <property type="match status" value="1"/>
</dbReference>
<dbReference type="SMART" id="SM01097">
    <property type="entry name" value="CPSase_sm_chain"/>
    <property type="match status" value="1"/>
</dbReference>
<evidence type="ECO:0000256" key="25">
    <source>
        <dbReference type="ARBA" id="ARBA00058513"/>
    </source>
</evidence>
<dbReference type="FunFam" id="3.40.50.1370:FF:000005">
    <property type="entry name" value="CAD protein-like isoform X1"/>
    <property type="match status" value="1"/>
</dbReference>
<dbReference type="FunFam" id="3.40.50.1370:FF:000002">
    <property type="entry name" value="Aspartate carbamoyltransferase 2"/>
    <property type="match status" value="1"/>
</dbReference>
<dbReference type="InterPro" id="IPR002474">
    <property type="entry name" value="CarbamoylP_synth_ssu_N"/>
</dbReference>
<dbReference type="InterPro" id="IPR006132">
    <property type="entry name" value="Asp/Orn_carbamoyltranf_P-bd"/>
</dbReference>
<dbReference type="Pfam" id="PF25596">
    <property type="entry name" value="CPSase_L_D1"/>
    <property type="match status" value="2"/>
</dbReference>
<dbReference type="FunFam" id="3.20.20.140:FF:000036">
    <property type="entry name" value="Carbamoyl-phosphate synthase large chain"/>
    <property type="match status" value="1"/>
</dbReference>
<dbReference type="InterPro" id="IPR005479">
    <property type="entry name" value="CPAse_ATP-bd"/>
</dbReference>
<comment type="caution">
    <text evidence="31">The sequence shown here is derived from an EMBL/GenBank/DDBJ whole genome shotgun (WGS) entry which is preliminary data.</text>
</comment>
<dbReference type="GO" id="GO:0006207">
    <property type="term" value="P:'de novo' pyrimidine nucleobase biosynthetic process"/>
    <property type="evidence" value="ECO:0007669"/>
    <property type="project" value="InterPro"/>
</dbReference>
<evidence type="ECO:0000256" key="15">
    <source>
        <dbReference type="ARBA" id="ARBA00023268"/>
    </source>
</evidence>
<dbReference type="Pfam" id="PF02786">
    <property type="entry name" value="CPSase_L_D2"/>
    <property type="match status" value="2"/>
</dbReference>
<dbReference type="PROSITE" id="PS51273">
    <property type="entry name" value="GATASE_TYPE_1"/>
    <property type="match status" value="1"/>
</dbReference>
<feature type="region of interest" description="Disordered" evidence="28">
    <location>
        <begin position="164"/>
        <end position="184"/>
    </location>
</feature>
<dbReference type="Gene3D" id="3.40.50.20">
    <property type="match status" value="2"/>
</dbReference>
<dbReference type="InterPro" id="IPR036897">
    <property type="entry name" value="CarbamoylP_synth_lsu_oligo_sf"/>
</dbReference>
<dbReference type="PANTHER" id="PTHR11405">
    <property type="entry name" value="CARBAMOYLTRANSFERASE FAMILY MEMBER"/>
    <property type="match status" value="1"/>
</dbReference>
<dbReference type="InterPro" id="IPR011761">
    <property type="entry name" value="ATP-grasp"/>
</dbReference>
<evidence type="ECO:0000256" key="5">
    <source>
        <dbReference type="ARBA" id="ARBA00012918"/>
    </source>
</evidence>
<feature type="domain" description="ATP-grasp" evidence="29">
    <location>
        <begin position="1232"/>
        <end position="1423"/>
    </location>
</feature>
<dbReference type="NCBIfam" id="NF003671">
    <property type="entry name" value="PRK05294.1"/>
    <property type="match status" value="1"/>
</dbReference>
<keyword evidence="32" id="KW-1185">Reference proteome</keyword>
<evidence type="ECO:0000256" key="13">
    <source>
        <dbReference type="ARBA" id="ARBA00022840"/>
    </source>
</evidence>
<evidence type="ECO:0000256" key="21">
    <source>
        <dbReference type="ARBA" id="ARBA00047359"/>
    </source>
</evidence>
<comment type="catalytic activity">
    <reaction evidence="21">
        <text>hydrogencarbonate + NH4(+) + 2 ATP = carbamoyl phosphate + 2 ADP + phosphate + 2 H(+)</text>
        <dbReference type="Rhea" id="RHEA:18029"/>
        <dbReference type="ChEBI" id="CHEBI:15378"/>
        <dbReference type="ChEBI" id="CHEBI:17544"/>
        <dbReference type="ChEBI" id="CHEBI:28938"/>
        <dbReference type="ChEBI" id="CHEBI:30616"/>
        <dbReference type="ChEBI" id="CHEBI:43474"/>
        <dbReference type="ChEBI" id="CHEBI:58228"/>
        <dbReference type="ChEBI" id="CHEBI:456216"/>
        <dbReference type="EC" id="6.3.4.16"/>
    </reaction>
</comment>
<comment type="similarity">
    <text evidence="18">In the N-terminal section; belongs to the CarA family.</text>
</comment>
<dbReference type="GeneID" id="77731515"/>
<evidence type="ECO:0000313" key="32">
    <source>
        <dbReference type="Proteomes" id="UP001164286"/>
    </source>
</evidence>
<comment type="function">
    <text evidence="25">Multifunctional protein that encodes the first 2 enzymatic activities of the de novo pyrimidine pathway: carbamoylphosphate synthetase (CPSase; EC 6.3.5.5) and aspartate transcarbamylase (ATCase; EC 2.1.3.2). The CPSase-function is accomplished in 2 steps, by a glutamine-dependent amidotransferase activity (GATase) that binds and cleaves glutamine to produce ammonia, followed by an ammonium-dependent carbamoyl phosphate synthetase, which reacts with the ammonia, hydrogencarbonate and ATP to form carbamoyl phosphate. The endogenously produced carbamoyl phosphate is sequestered and channeled to the ATCase active site. ATCase then catalyzes the formation of carbamoyl-L-aspartate from L-aspartate and carbamoyl phosphate.</text>
</comment>
<evidence type="ECO:0000256" key="11">
    <source>
        <dbReference type="ARBA" id="ARBA00022741"/>
    </source>
</evidence>
<keyword evidence="13 27" id="KW-0067">ATP-binding</keyword>
<dbReference type="Pfam" id="PF00185">
    <property type="entry name" value="OTCace"/>
    <property type="match status" value="1"/>
</dbReference>
<dbReference type="InterPro" id="IPR005483">
    <property type="entry name" value="CPSase_dom"/>
</dbReference>
<dbReference type="GO" id="GO:0004088">
    <property type="term" value="F:carbamoyl-phosphate synthase (glutamine-hydrolyzing) activity"/>
    <property type="evidence" value="ECO:0007669"/>
    <property type="project" value="UniProtKB-EC"/>
</dbReference>
<dbReference type="FunFam" id="3.50.30.20:FF:000002">
    <property type="entry name" value="Carbamoyl-phosphate synthase 1, mitochondrial"/>
    <property type="match status" value="1"/>
</dbReference>
<protein>
    <recommendedName>
        <fullName evidence="26">Pyrimidine-specific carbamoyl phosphate synthase-aspartate carbamoyl transferase</fullName>
        <ecNumber evidence="6">2.1.3.2</ecNumber>
        <ecNumber evidence="5">3.5.1.2</ecNumber>
        <ecNumber evidence="20">6.3.4.16</ecNumber>
        <ecNumber evidence="4">6.3.5.5</ecNumber>
    </recommendedName>
</protein>
<evidence type="ECO:0000259" key="29">
    <source>
        <dbReference type="PROSITE" id="PS50975"/>
    </source>
</evidence>
<dbReference type="CDD" id="cd01744">
    <property type="entry name" value="GATase1_CPSase"/>
    <property type="match status" value="1"/>
</dbReference>
<dbReference type="Pfam" id="PF02142">
    <property type="entry name" value="MGS"/>
    <property type="match status" value="1"/>
</dbReference>
<evidence type="ECO:0000256" key="3">
    <source>
        <dbReference type="ARBA" id="ARBA00004852"/>
    </source>
</evidence>
<dbReference type="Pfam" id="PF02729">
    <property type="entry name" value="OTCace_N"/>
    <property type="match status" value="1"/>
</dbReference>
<evidence type="ECO:0000256" key="17">
    <source>
        <dbReference type="ARBA" id="ARBA00043979"/>
    </source>
</evidence>
<dbReference type="EC" id="3.5.1.2" evidence="5"/>
<keyword evidence="14" id="KW-0665">Pyrimidine biosynthesis</keyword>
<feature type="region of interest" description="Disordered" evidence="28">
    <location>
        <begin position="22"/>
        <end position="56"/>
    </location>
</feature>
<dbReference type="InterPro" id="IPR017926">
    <property type="entry name" value="GATASE"/>
</dbReference>
<evidence type="ECO:0000256" key="9">
    <source>
        <dbReference type="ARBA" id="ARBA00022679"/>
    </source>
</evidence>
<dbReference type="NCBIfam" id="TIGR01369">
    <property type="entry name" value="CPSaseII_lrg"/>
    <property type="match status" value="1"/>
</dbReference>
<evidence type="ECO:0000256" key="19">
    <source>
        <dbReference type="ARBA" id="ARBA00043998"/>
    </source>
</evidence>
<dbReference type="NCBIfam" id="NF009455">
    <property type="entry name" value="PRK12815.1"/>
    <property type="match status" value="1"/>
</dbReference>
<dbReference type="NCBIfam" id="NF002032">
    <property type="entry name" value="PRK00856.1"/>
    <property type="match status" value="1"/>
</dbReference>
<dbReference type="PROSITE" id="PS50975">
    <property type="entry name" value="ATP_GRASP"/>
    <property type="match status" value="2"/>
</dbReference>
<evidence type="ECO:0000256" key="12">
    <source>
        <dbReference type="ARBA" id="ARBA00022801"/>
    </source>
</evidence>
<evidence type="ECO:0000313" key="31">
    <source>
        <dbReference type="EMBL" id="KAI9637262.1"/>
    </source>
</evidence>
<dbReference type="SUPFAM" id="SSF53671">
    <property type="entry name" value="Aspartate/ornithine carbamoyltransferase"/>
    <property type="match status" value="1"/>
</dbReference>
<dbReference type="Gene3D" id="3.40.50.880">
    <property type="match status" value="1"/>
</dbReference>
<dbReference type="Gene3D" id="3.20.20.140">
    <property type="entry name" value="Metal-dependent hydrolases"/>
    <property type="match status" value="1"/>
</dbReference>
<evidence type="ECO:0000256" key="20">
    <source>
        <dbReference type="ARBA" id="ARBA00044063"/>
    </source>
</evidence>
<dbReference type="InterPro" id="IPR058047">
    <property type="entry name" value="CPSase_preATP-grasp"/>
</dbReference>
<dbReference type="Gene3D" id="3.30.1490.20">
    <property type="entry name" value="ATP-grasp fold, A domain"/>
    <property type="match status" value="1"/>
</dbReference>
<dbReference type="NCBIfam" id="TIGR01368">
    <property type="entry name" value="CPSaseIIsmall"/>
    <property type="match status" value="1"/>
</dbReference>